<sequence>MIKSWSNSESSNCGSGMNSKEMFHDSGALMSWPIDCGAADVLADDCGAADVEVVEMASDDSGGDGNDLCMAPDGVNINTD</sequence>
<reference evidence="2 3" key="1">
    <citation type="journal article" date="2021" name="Elife">
        <title>Chloroplast acquisition without the gene transfer in kleptoplastic sea slugs, Plakobranchus ocellatus.</title>
        <authorList>
            <person name="Maeda T."/>
            <person name="Takahashi S."/>
            <person name="Yoshida T."/>
            <person name="Shimamura S."/>
            <person name="Takaki Y."/>
            <person name="Nagai Y."/>
            <person name="Toyoda A."/>
            <person name="Suzuki Y."/>
            <person name="Arimoto A."/>
            <person name="Ishii H."/>
            <person name="Satoh N."/>
            <person name="Nishiyama T."/>
            <person name="Hasebe M."/>
            <person name="Maruyama T."/>
            <person name="Minagawa J."/>
            <person name="Obokata J."/>
            <person name="Shigenobu S."/>
        </authorList>
    </citation>
    <scope>NUCLEOTIDE SEQUENCE [LARGE SCALE GENOMIC DNA]</scope>
</reference>
<name>A0AAV4AQF2_9GAST</name>
<dbReference type="Proteomes" id="UP000735302">
    <property type="component" value="Unassembled WGS sequence"/>
</dbReference>
<keyword evidence="3" id="KW-1185">Reference proteome</keyword>
<feature type="region of interest" description="Disordered" evidence="1">
    <location>
        <begin position="57"/>
        <end position="80"/>
    </location>
</feature>
<gene>
    <name evidence="2" type="ORF">PoB_003555300</name>
</gene>
<dbReference type="EMBL" id="BLXT01004058">
    <property type="protein sequence ID" value="GFO09048.1"/>
    <property type="molecule type" value="Genomic_DNA"/>
</dbReference>
<comment type="caution">
    <text evidence="2">The sequence shown here is derived from an EMBL/GenBank/DDBJ whole genome shotgun (WGS) entry which is preliminary data.</text>
</comment>
<dbReference type="AlphaFoldDB" id="A0AAV4AQF2"/>
<protein>
    <submittedName>
        <fullName evidence="2">Uncharacterized protein</fullName>
    </submittedName>
</protein>
<proteinExistence type="predicted"/>
<evidence type="ECO:0000313" key="2">
    <source>
        <dbReference type="EMBL" id="GFO09048.1"/>
    </source>
</evidence>
<evidence type="ECO:0000313" key="3">
    <source>
        <dbReference type="Proteomes" id="UP000735302"/>
    </source>
</evidence>
<evidence type="ECO:0000256" key="1">
    <source>
        <dbReference type="SAM" id="MobiDB-lite"/>
    </source>
</evidence>
<accession>A0AAV4AQF2</accession>
<organism evidence="2 3">
    <name type="scientific">Plakobranchus ocellatus</name>
    <dbReference type="NCBI Taxonomy" id="259542"/>
    <lineage>
        <taxon>Eukaryota</taxon>
        <taxon>Metazoa</taxon>
        <taxon>Spiralia</taxon>
        <taxon>Lophotrochozoa</taxon>
        <taxon>Mollusca</taxon>
        <taxon>Gastropoda</taxon>
        <taxon>Heterobranchia</taxon>
        <taxon>Euthyneura</taxon>
        <taxon>Panpulmonata</taxon>
        <taxon>Sacoglossa</taxon>
        <taxon>Placobranchoidea</taxon>
        <taxon>Plakobranchidae</taxon>
        <taxon>Plakobranchus</taxon>
    </lineage>
</organism>